<keyword evidence="3" id="KW-1185">Reference proteome</keyword>
<proteinExistence type="predicted"/>
<dbReference type="EMBL" id="CP059732">
    <property type="protein sequence ID" value="QMW02323.1"/>
    <property type="molecule type" value="Genomic_DNA"/>
</dbReference>
<dbReference type="InterPro" id="IPR025948">
    <property type="entry name" value="HTH-like_dom"/>
</dbReference>
<protein>
    <submittedName>
        <fullName evidence="2">Transposase</fullName>
    </submittedName>
</protein>
<evidence type="ECO:0000259" key="1">
    <source>
        <dbReference type="Pfam" id="PF13276"/>
    </source>
</evidence>
<dbReference type="Pfam" id="PF13276">
    <property type="entry name" value="HTH_21"/>
    <property type="match status" value="1"/>
</dbReference>
<dbReference type="RefSeq" id="WP_182459632.1">
    <property type="nucleotide sequence ID" value="NZ_CP059732.1"/>
</dbReference>
<accession>A0A7G5GTY1</accession>
<dbReference type="AlphaFoldDB" id="A0A7G5GTY1"/>
<dbReference type="Proteomes" id="UP000515369">
    <property type="component" value="Chromosome"/>
</dbReference>
<evidence type="ECO:0000313" key="2">
    <source>
        <dbReference type="EMBL" id="QMW02323.1"/>
    </source>
</evidence>
<dbReference type="PANTHER" id="PTHR47515:SF2">
    <property type="entry name" value="INTEGRASE CORE DOMAIN PROTEIN"/>
    <property type="match status" value="1"/>
</dbReference>
<organism evidence="2 3">
    <name type="scientific">Spirosoma foliorum</name>
    <dbReference type="NCBI Taxonomy" id="2710596"/>
    <lineage>
        <taxon>Bacteria</taxon>
        <taxon>Pseudomonadati</taxon>
        <taxon>Bacteroidota</taxon>
        <taxon>Cytophagia</taxon>
        <taxon>Cytophagales</taxon>
        <taxon>Cytophagaceae</taxon>
        <taxon>Spirosoma</taxon>
    </lineage>
</organism>
<dbReference type="KEGG" id="sfol:H3H32_31120"/>
<gene>
    <name evidence="2" type="ORF">H3H32_31120</name>
</gene>
<reference evidence="2 3" key="1">
    <citation type="submission" date="2020-07" db="EMBL/GenBank/DDBJ databases">
        <title>Spirosoma foliorum sp. nov., isolated from the leaves on the Nejang mountain Korea, Republic of.</title>
        <authorList>
            <person name="Ho H."/>
            <person name="Lee Y.-J."/>
            <person name="Nurcahyanto D.-A."/>
            <person name="Kim S.-G."/>
        </authorList>
    </citation>
    <scope>NUCLEOTIDE SEQUENCE [LARGE SCALE GENOMIC DNA]</scope>
    <source>
        <strain evidence="2 3">PL0136</strain>
    </source>
</reference>
<sequence>MDRRYKQWGVLKIYRRLRKQGELVNHKRIRRLYRKLGLGLRRRTKKRLPDAVSKPLTKATACNQCCRAAL</sequence>
<dbReference type="PANTHER" id="PTHR47515">
    <property type="entry name" value="LOW CALCIUM RESPONSE LOCUS PROTEIN T"/>
    <property type="match status" value="1"/>
</dbReference>
<evidence type="ECO:0000313" key="3">
    <source>
        <dbReference type="Proteomes" id="UP000515369"/>
    </source>
</evidence>
<name>A0A7G5GTY1_9BACT</name>
<feature type="domain" description="HTH-like" evidence="1">
    <location>
        <begin position="3"/>
        <end position="46"/>
    </location>
</feature>